<protein>
    <submittedName>
        <fullName evidence="1">Uncharacterized protein</fullName>
    </submittedName>
</protein>
<dbReference type="Proteomes" id="UP001432360">
    <property type="component" value="Chromosome"/>
</dbReference>
<accession>A0ABZ2BAR5</accession>
<sequence length="169" mass="17919">MFSRGVLDGASINGFALNGGNFVQEAAGADTVTFNGTAKLRRRVDARSADVVGTTATARLVIRGFRLAGTASFSGTAKVTRRLVLPSIDEVGISEQAKVTRRVRMISADAADAPGTLRLALRYMALTEIKRVMRVHQPRTMHLPPAARTMSISRPAAPMIAPATGGDMP</sequence>
<name>A0ABZ2BAR5_9HYPH</name>
<evidence type="ECO:0000313" key="2">
    <source>
        <dbReference type="Proteomes" id="UP001432360"/>
    </source>
</evidence>
<gene>
    <name evidence="1" type="ORF">RB548_04135</name>
</gene>
<reference evidence="1" key="1">
    <citation type="submission" date="2023-08" db="EMBL/GenBank/DDBJ databases">
        <title>Complete genome sequence of Sinorhizobium chiapanecum ITTG S70 isolated from Acaciella angustissima nodules in Chiapas-Mexico.</title>
        <authorList>
            <person name="Rincon-Rosales R."/>
            <person name="Rogel M.A."/>
            <person name="Rincon-Medina C.I."/>
            <person name="Guerrero G."/>
            <person name="Manzano-Gomez L.A."/>
            <person name="Lopez-Lopez A."/>
            <person name="Rincon Molina F.A."/>
            <person name="Martinez-Romero E."/>
        </authorList>
    </citation>
    <scope>NUCLEOTIDE SEQUENCE</scope>
    <source>
        <strain evidence="1">ITTG S70</strain>
    </source>
</reference>
<proteinExistence type="predicted"/>
<keyword evidence="2" id="KW-1185">Reference proteome</keyword>
<dbReference type="RefSeq" id="WP_331373768.1">
    <property type="nucleotide sequence ID" value="NZ_CP133148.1"/>
</dbReference>
<organism evidence="1 2">
    <name type="scientific">Sinorhizobium chiapasense</name>
    <dbReference type="NCBI Taxonomy" id="501572"/>
    <lineage>
        <taxon>Bacteria</taxon>
        <taxon>Pseudomonadati</taxon>
        <taxon>Pseudomonadota</taxon>
        <taxon>Alphaproteobacteria</taxon>
        <taxon>Hyphomicrobiales</taxon>
        <taxon>Rhizobiaceae</taxon>
        <taxon>Sinorhizobium/Ensifer group</taxon>
        <taxon>Sinorhizobium</taxon>
    </lineage>
</organism>
<dbReference type="EMBL" id="CP133148">
    <property type="protein sequence ID" value="WVT04607.1"/>
    <property type="molecule type" value="Genomic_DNA"/>
</dbReference>
<evidence type="ECO:0000313" key="1">
    <source>
        <dbReference type="EMBL" id="WVT04607.1"/>
    </source>
</evidence>